<feature type="domain" description="Glycosyl hydrolase family 32 C-terminal" evidence="11">
    <location>
        <begin position="348"/>
        <end position="482"/>
    </location>
</feature>
<evidence type="ECO:0000259" key="11">
    <source>
        <dbReference type="Pfam" id="PF08244"/>
    </source>
</evidence>
<comment type="catalytic activity">
    <reaction evidence="8">
        <text>Hydrolysis of terminal non-reducing beta-D-fructofuranoside residues in beta-D-fructofuranosides.</text>
        <dbReference type="EC" id="3.2.1.26"/>
    </reaction>
</comment>
<name>A0A223KN99_9BACI</name>
<keyword evidence="9" id="KW-0963">Cytoplasm</keyword>
<dbReference type="GO" id="GO:0005985">
    <property type="term" value="P:sucrose metabolic process"/>
    <property type="evidence" value="ECO:0007669"/>
    <property type="project" value="UniProtKB-UniPathway"/>
</dbReference>
<evidence type="ECO:0000256" key="4">
    <source>
        <dbReference type="ARBA" id="ARBA00019623"/>
    </source>
</evidence>
<dbReference type="Proteomes" id="UP000215224">
    <property type="component" value="Chromosome"/>
</dbReference>
<dbReference type="SUPFAM" id="SSF49899">
    <property type="entry name" value="Concanavalin A-like lectins/glucanases"/>
    <property type="match status" value="1"/>
</dbReference>
<evidence type="ECO:0000259" key="10">
    <source>
        <dbReference type="Pfam" id="PF00251"/>
    </source>
</evidence>
<dbReference type="InterPro" id="IPR001362">
    <property type="entry name" value="Glyco_hydro_32"/>
</dbReference>
<feature type="domain" description="Glycosyl hydrolase family 32 N-terminal" evidence="10">
    <location>
        <begin position="37"/>
        <end position="340"/>
    </location>
</feature>
<dbReference type="InterPro" id="IPR018053">
    <property type="entry name" value="Glyco_hydro_32_AS"/>
</dbReference>
<dbReference type="CDD" id="cd18623">
    <property type="entry name" value="GH32_ScrB-like"/>
    <property type="match status" value="1"/>
</dbReference>
<comment type="pathway">
    <text evidence="1 9">Glycan biosynthesis; sucrose metabolism.</text>
</comment>
<dbReference type="EMBL" id="CP018866">
    <property type="protein sequence ID" value="AST90813.1"/>
    <property type="molecule type" value="Genomic_DNA"/>
</dbReference>
<comment type="function">
    <text evidence="9">Enables the bacterium to metabolize sucrose as a sole carbon source.</text>
</comment>
<evidence type="ECO:0000256" key="3">
    <source>
        <dbReference type="ARBA" id="ARBA00012758"/>
    </source>
</evidence>
<evidence type="ECO:0000256" key="5">
    <source>
        <dbReference type="ARBA" id="ARBA00022801"/>
    </source>
</evidence>
<organism evidence="12 13">
    <name type="scientific">Sutcliffiella cohnii</name>
    <dbReference type="NCBI Taxonomy" id="33932"/>
    <lineage>
        <taxon>Bacteria</taxon>
        <taxon>Bacillati</taxon>
        <taxon>Bacillota</taxon>
        <taxon>Bacilli</taxon>
        <taxon>Bacillales</taxon>
        <taxon>Bacillaceae</taxon>
        <taxon>Sutcliffiella</taxon>
    </lineage>
</organism>
<evidence type="ECO:0000256" key="7">
    <source>
        <dbReference type="ARBA" id="ARBA00033367"/>
    </source>
</evidence>
<comment type="subcellular location">
    <subcellularLocation>
        <location evidence="9">Cytoplasm</location>
    </subcellularLocation>
</comment>
<dbReference type="STRING" id="1314751.GCA_001591425_03361"/>
<keyword evidence="13" id="KW-1185">Reference proteome</keyword>
<dbReference type="Gene3D" id="2.60.120.560">
    <property type="entry name" value="Exo-inulinase, domain 1"/>
    <property type="match status" value="1"/>
</dbReference>
<evidence type="ECO:0000256" key="2">
    <source>
        <dbReference type="ARBA" id="ARBA00009902"/>
    </source>
</evidence>
<keyword evidence="9" id="KW-0119">Carbohydrate metabolism</keyword>
<dbReference type="NCBIfam" id="TIGR01322">
    <property type="entry name" value="scrB_fam"/>
    <property type="match status" value="1"/>
</dbReference>
<dbReference type="UniPathway" id="UPA00238"/>
<proteinExistence type="inferred from homology"/>
<evidence type="ECO:0000256" key="6">
    <source>
        <dbReference type="ARBA" id="ARBA00023295"/>
    </source>
</evidence>
<dbReference type="PANTHER" id="PTHR43101">
    <property type="entry name" value="BETA-FRUCTOSIDASE"/>
    <property type="match status" value="1"/>
</dbReference>
<evidence type="ECO:0000313" key="13">
    <source>
        <dbReference type="Proteomes" id="UP000215224"/>
    </source>
</evidence>
<dbReference type="Pfam" id="PF00251">
    <property type="entry name" value="Glyco_hydro_32N"/>
    <property type="match status" value="1"/>
</dbReference>
<reference evidence="12 13" key="1">
    <citation type="submission" date="2016-12" db="EMBL/GenBank/DDBJ databases">
        <title>The whole genome sequencing and assembly of Bacillus cohnii DSM 6307T strain.</title>
        <authorList>
            <person name="Lee Y.-J."/>
            <person name="Yi H."/>
            <person name="Bahn Y.-S."/>
            <person name="Kim J.F."/>
            <person name="Lee D.-W."/>
        </authorList>
    </citation>
    <scope>NUCLEOTIDE SEQUENCE [LARGE SCALE GENOMIC DNA]</scope>
    <source>
        <strain evidence="12 13">DSM 6307</strain>
    </source>
</reference>
<dbReference type="SMART" id="SM00640">
    <property type="entry name" value="Glyco_32"/>
    <property type="match status" value="1"/>
</dbReference>
<dbReference type="Gene3D" id="2.115.10.20">
    <property type="entry name" value="Glycosyl hydrolase domain, family 43"/>
    <property type="match status" value="1"/>
</dbReference>
<dbReference type="InterPro" id="IPR013320">
    <property type="entry name" value="ConA-like_dom_sf"/>
</dbReference>
<dbReference type="Pfam" id="PF08244">
    <property type="entry name" value="Glyco_hydro_32C"/>
    <property type="match status" value="1"/>
</dbReference>
<accession>A0A223KN99</accession>
<keyword evidence="5 8" id="KW-0378">Hydrolase</keyword>
<dbReference type="InterPro" id="IPR051214">
    <property type="entry name" value="GH32_Enzymes"/>
</dbReference>
<dbReference type="GO" id="GO:0005737">
    <property type="term" value="C:cytoplasm"/>
    <property type="evidence" value="ECO:0007669"/>
    <property type="project" value="UniProtKB-SubCell"/>
</dbReference>
<dbReference type="InterPro" id="IPR013148">
    <property type="entry name" value="Glyco_hydro_32_N"/>
</dbReference>
<dbReference type="SUPFAM" id="SSF75005">
    <property type="entry name" value="Arabinanase/levansucrase/invertase"/>
    <property type="match status" value="1"/>
</dbReference>
<comment type="similarity">
    <text evidence="2 8">Belongs to the glycosyl hydrolase 32 family.</text>
</comment>
<sequence length="496" mass="56791">MERYTEPKYRTIYEATEEELEQLRLKSIHSKWKPNFHIHPQYGLINDPNGLAYFNGEYHVFYQWYPFGAMHGMKHWAHAKSKDLVNWERLPVAIVPVEDYESHGAYSGASLEIDGKLYLYYTGNIKYSAEERSANQNLAIMDRDGNITKYENNPLIEGVPSGFTGHVRDPKVFQKGDTYYMMLGAQRTDLTGAIIVYESSNGIDWSFKGELNINLELPDSVYMLECPDYFELDGKDVIVVSPQGLKPDGHDYHNLYNVIYVIGKLNLETLTFDVETYQELDKGFDFYAPQTFTGPNNERFLYAWAGMGEIDYPTDKEDWAHCLSLPRELNLVNGKVLQKPADSLKLLRKGQKVKELMTVEGVKEIDHESSQYELELDFQNKTSSTFGVELFASDTEGLVLQFNKEKQVVSLNREKFDAVFGEEFGIIRSAELEIGDITKVQVIVDRSIAEIFINDGEVVFTTRVFPKSESNGIKIYSDGKLECSFTKYELSEGISK</sequence>
<evidence type="ECO:0000313" key="12">
    <source>
        <dbReference type="EMBL" id="AST90813.1"/>
    </source>
</evidence>
<dbReference type="GO" id="GO:0004564">
    <property type="term" value="F:beta-fructofuranosidase activity"/>
    <property type="evidence" value="ECO:0007669"/>
    <property type="project" value="UniProtKB-EC"/>
</dbReference>
<dbReference type="InterPro" id="IPR013189">
    <property type="entry name" value="Glyco_hydro_32_C"/>
</dbReference>
<evidence type="ECO:0000256" key="9">
    <source>
        <dbReference type="RuleBase" id="RU365015"/>
    </source>
</evidence>
<dbReference type="RefSeq" id="WP_066418753.1">
    <property type="nucleotide sequence ID" value="NZ_CP018866.1"/>
</dbReference>
<keyword evidence="6 8" id="KW-0326">Glycosidase</keyword>
<dbReference type="EC" id="3.2.1.26" evidence="3 8"/>
<dbReference type="AlphaFoldDB" id="A0A223KN99"/>
<protein>
    <recommendedName>
        <fullName evidence="4 8">Sucrose-6-phosphate hydrolase</fullName>
        <ecNumber evidence="3 8">3.2.1.26</ecNumber>
    </recommendedName>
    <alternativeName>
        <fullName evidence="7 9">Invertase</fullName>
    </alternativeName>
</protein>
<dbReference type="InterPro" id="IPR006232">
    <property type="entry name" value="Suc6P_hydrolase"/>
</dbReference>
<dbReference type="InterPro" id="IPR023296">
    <property type="entry name" value="Glyco_hydro_beta-prop_sf"/>
</dbReference>
<gene>
    <name evidence="12" type="ORF">BC6307_05690</name>
</gene>
<evidence type="ECO:0000256" key="8">
    <source>
        <dbReference type="RuleBase" id="RU362110"/>
    </source>
</evidence>
<dbReference type="KEGG" id="bcoh:BC6307_05690"/>
<dbReference type="PROSITE" id="PS00609">
    <property type="entry name" value="GLYCOSYL_HYDROL_F32"/>
    <property type="match status" value="1"/>
</dbReference>
<evidence type="ECO:0000256" key="1">
    <source>
        <dbReference type="ARBA" id="ARBA00004914"/>
    </source>
</evidence>
<dbReference type="PANTHER" id="PTHR43101:SF1">
    <property type="entry name" value="BETA-FRUCTOSIDASE"/>
    <property type="match status" value="1"/>
</dbReference>